<evidence type="ECO:0000313" key="2">
    <source>
        <dbReference type="Proteomes" id="UP001165430"/>
    </source>
</evidence>
<dbReference type="EMBL" id="JAKZGO010000001">
    <property type="protein sequence ID" value="MCH7412066.1"/>
    <property type="molecule type" value="Genomic_DNA"/>
</dbReference>
<name>A0ABS9V6L3_9BACT</name>
<evidence type="ECO:0008006" key="3">
    <source>
        <dbReference type="Google" id="ProtNLM"/>
    </source>
</evidence>
<protein>
    <recommendedName>
        <fullName evidence="3">Capsule polysaccharide biosynthesis protein</fullName>
    </recommendedName>
</protein>
<comment type="caution">
    <text evidence="1">The sequence shown here is derived from an EMBL/GenBank/DDBJ whole genome shotgun (WGS) entry which is preliminary data.</text>
</comment>
<sequence>MDTHLLIAIRLSKKRLLPAIEKRIRSKPSREFIMRWARVFSPLKDIPISINHDKRFFLDAFASPNSKALSVVKEFENAEILNQELFTKEQKTSSLILSARLVYYTLLALPVLLRVFKNRKSLLNEVDLQVIIGYASYKLFLKNNKKIIPIIISDITPTAHMLWAAVVSLKREVFWWQDDHHHYNGFSDENYFPYTSTYAAVLNQKGLETVLEKSPNARIFYRDQTVVKPLREIPNNPRVGIATNAFFEATPEQIELLKQVKKKLNIELLKIRLHPNSKLSENSFPAALLRIAPKNESIESFSDSVDIAIVGNSAVQLRLLCEGLPVIHISGLDIHGYDNYKYCQNGFCFGLEGLSFLDLNALQKFYTNPFIANLLFEYVKIKDVAQYEPLSKLSKNNQ</sequence>
<dbReference type="Proteomes" id="UP001165430">
    <property type="component" value="Unassembled WGS sequence"/>
</dbReference>
<accession>A0ABS9V6L3</accession>
<organism evidence="1 2">
    <name type="scientific">Belliella alkalica</name>
    <dbReference type="NCBI Taxonomy" id="1730871"/>
    <lineage>
        <taxon>Bacteria</taxon>
        <taxon>Pseudomonadati</taxon>
        <taxon>Bacteroidota</taxon>
        <taxon>Cytophagia</taxon>
        <taxon>Cytophagales</taxon>
        <taxon>Cyclobacteriaceae</taxon>
        <taxon>Belliella</taxon>
    </lineage>
</organism>
<dbReference type="RefSeq" id="WP_241409456.1">
    <property type="nucleotide sequence ID" value="NZ_JAKZGO010000001.1"/>
</dbReference>
<gene>
    <name evidence="1" type="ORF">MM213_01115</name>
</gene>
<proteinExistence type="predicted"/>
<keyword evidence="2" id="KW-1185">Reference proteome</keyword>
<reference evidence="1" key="1">
    <citation type="submission" date="2022-03" db="EMBL/GenBank/DDBJ databases">
        <title>De novo assembled genomes of Belliella spp. (Cyclobacteriaceae) strains.</title>
        <authorList>
            <person name="Szabo A."/>
            <person name="Korponai K."/>
            <person name="Felfoldi T."/>
        </authorList>
    </citation>
    <scope>NUCLEOTIDE SEQUENCE</scope>
    <source>
        <strain evidence="1">DSM 111903</strain>
    </source>
</reference>
<evidence type="ECO:0000313" key="1">
    <source>
        <dbReference type="EMBL" id="MCH7412066.1"/>
    </source>
</evidence>